<sequence length="182" mass="20611">MDENKEEIKEEMLIDEVEAKKQFLEELKNKNKEEQKKLIEQEEAKLAAAKAAEEAKLAEEAKVLEEAKALAYKSEETDVVVAEDKSVAVNEVEKPHTKFSCNCLKASLVDTVVVGVVSIAGVGLLDLILRLIFGYYIVDYKGFFIIFMIVLLILYPVIMENTKVKETLGQKLSKKEVQERKE</sequence>
<feature type="transmembrane region" description="Helical" evidence="2">
    <location>
        <begin position="142"/>
        <end position="158"/>
    </location>
</feature>
<gene>
    <name evidence="3" type="ORF">B9W14_02325</name>
</gene>
<dbReference type="Proteomes" id="UP000244910">
    <property type="component" value="Chromosome"/>
</dbReference>
<dbReference type="KEGG" id="cdrk:B9W14_02325"/>
<keyword evidence="1" id="KW-0175">Coiled coil</keyword>
<dbReference type="AlphaFoldDB" id="A0A2U8DKZ2"/>
<dbReference type="OrthoDB" id="1924333at2"/>
<evidence type="ECO:0000256" key="2">
    <source>
        <dbReference type="SAM" id="Phobius"/>
    </source>
</evidence>
<organism evidence="3 4">
    <name type="scientific">Clostridium drakei</name>
    <dbReference type="NCBI Taxonomy" id="332101"/>
    <lineage>
        <taxon>Bacteria</taxon>
        <taxon>Bacillati</taxon>
        <taxon>Bacillota</taxon>
        <taxon>Clostridia</taxon>
        <taxon>Eubacteriales</taxon>
        <taxon>Clostridiaceae</taxon>
        <taxon>Clostridium</taxon>
    </lineage>
</organism>
<protein>
    <recommendedName>
        <fullName evidence="5">RDD domain-containing protein</fullName>
    </recommendedName>
</protein>
<feature type="coiled-coil region" evidence="1">
    <location>
        <begin position="14"/>
        <end position="70"/>
    </location>
</feature>
<evidence type="ECO:0000313" key="3">
    <source>
        <dbReference type="EMBL" id="AWI03379.1"/>
    </source>
</evidence>
<keyword evidence="4" id="KW-1185">Reference proteome</keyword>
<keyword evidence="2" id="KW-0472">Membrane</keyword>
<evidence type="ECO:0008006" key="5">
    <source>
        <dbReference type="Google" id="ProtNLM"/>
    </source>
</evidence>
<feature type="transmembrane region" description="Helical" evidence="2">
    <location>
        <begin position="112"/>
        <end position="136"/>
    </location>
</feature>
<name>A0A2U8DKZ2_9CLOT</name>
<evidence type="ECO:0000313" key="4">
    <source>
        <dbReference type="Proteomes" id="UP000244910"/>
    </source>
</evidence>
<evidence type="ECO:0000256" key="1">
    <source>
        <dbReference type="SAM" id="Coils"/>
    </source>
</evidence>
<keyword evidence="2" id="KW-0812">Transmembrane</keyword>
<keyword evidence="2" id="KW-1133">Transmembrane helix</keyword>
<dbReference type="RefSeq" id="WP_032078914.1">
    <property type="nucleotide sequence ID" value="NZ_CP020953.1"/>
</dbReference>
<proteinExistence type="predicted"/>
<reference evidence="4" key="1">
    <citation type="submission" date="2017-04" db="EMBL/GenBank/DDBJ databases">
        <authorList>
            <person name="Song Y."/>
            <person name="Cho B.-K."/>
        </authorList>
    </citation>
    <scope>NUCLEOTIDE SEQUENCE [LARGE SCALE GENOMIC DNA]</scope>
    <source>
        <strain evidence="4">SL1</strain>
    </source>
</reference>
<accession>A0A2U8DKZ2</accession>
<dbReference type="EMBL" id="CP020953">
    <property type="protein sequence ID" value="AWI03379.1"/>
    <property type="molecule type" value="Genomic_DNA"/>
</dbReference>